<protein>
    <submittedName>
        <fullName evidence="1">Uncharacterized protein</fullName>
    </submittedName>
</protein>
<keyword evidence="2" id="KW-1185">Reference proteome</keyword>
<gene>
    <name evidence="1" type="ORF">FFLO_03093</name>
</gene>
<accession>A0A8K0NNK3</accession>
<evidence type="ECO:0000313" key="1">
    <source>
        <dbReference type="EMBL" id="KAG7549057.1"/>
    </source>
</evidence>
<dbReference type="Proteomes" id="UP000812966">
    <property type="component" value="Unassembled WGS sequence"/>
</dbReference>
<organism evidence="1 2">
    <name type="scientific">Filobasidium floriforme</name>
    <dbReference type="NCBI Taxonomy" id="5210"/>
    <lineage>
        <taxon>Eukaryota</taxon>
        <taxon>Fungi</taxon>
        <taxon>Dikarya</taxon>
        <taxon>Basidiomycota</taxon>
        <taxon>Agaricomycotina</taxon>
        <taxon>Tremellomycetes</taxon>
        <taxon>Filobasidiales</taxon>
        <taxon>Filobasidiaceae</taxon>
        <taxon>Filobasidium</taxon>
    </lineage>
</organism>
<reference evidence="1" key="1">
    <citation type="submission" date="2020-04" db="EMBL/GenBank/DDBJ databases">
        <title>Analysis of mating type loci in Filobasidium floriforme.</title>
        <authorList>
            <person name="Nowrousian M."/>
        </authorList>
    </citation>
    <scope>NUCLEOTIDE SEQUENCE</scope>
    <source>
        <strain evidence="1">CBS 6242</strain>
    </source>
</reference>
<comment type="caution">
    <text evidence="1">The sequence shown here is derived from an EMBL/GenBank/DDBJ whole genome shotgun (WGS) entry which is preliminary data.</text>
</comment>
<proteinExistence type="predicted"/>
<name>A0A8K0NNK3_9TREE</name>
<evidence type="ECO:0000313" key="2">
    <source>
        <dbReference type="Proteomes" id="UP000812966"/>
    </source>
</evidence>
<dbReference type="EMBL" id="JABELV010000054">
    <property type="protein sequence ID" value="KAG7549057.1"/>
    <property type="molecule type" value="Genomic_DNA"/>
</dbReference>
<dbReference type="AlphaFoldDB" id="A0A8K0NNK3"/>
<sequence length="232" mass="26749">MINDQTSSGEETVSTFKLSLLGRILFGKDGRQTYCFKPLVDPANQYYFADLFKTSDFEIVNDYVRDNNGETQGFPSGLTTMLHDRYSHKEVVHVETISSAFADREQQDDMPGWVYTRIKSNREKNLWRLHNERRRCGNRYEKFDQYPYHISTCDAKDWLRNGSLPHERFDWVSHDASCASPAATRISARADDTDIATSGLCSIRSYFSRGRIKLGSKQLPVSDDFHVDHAVR</sequence>